<dbReference type="GeneID" id="9824736"/>
<proteinExistence type="predicted"/>
<protein>
    <submittedName>
        <fullName evidence="1">Uncharacterized protein</fullName>
    </submittedName>
</protein>
<dbReference type="RefSeq" id="XP_003118330.2">
    <property type="nucleotide sequence ID" value="XM_003118282.2"/>
</dbReference>
<keyword evidence="2" id="KW-1185">Reference proteome</keyword>
<evidence type="ECO:0000313" key="1">
    <source>
        <dbReference type="EMBL" id="EFO82928.1"/>
    </source>
</evidence>
<organism evidence="2">
    <name type="scientific">Caenorhabditis remanei</name>
    <name type="common">Caenorhabditis vulgaris</name>
    <dbReference type="NCBI Taxonomy" id="31234"/>
    <lineage>
        <taxon>Eukaryota</taxon>
        <taxon>Metazoa</taxon>
        <taxon>Ecdysozoa</taxon>
        <taxon>Nematoda</taxon>
        <taxon>Chromadorea</taxon>
        <taxon>Rhabditida</taxon>
        <taxon>Rhabditina</taxon>
        <taxon>Rhabditomorpha</taxon>
        <taxon>Rhabditoidea</taxon>
        <taxon>Rhabditidae</taxon>
        <taxon>Peloderinae</taxon>
        <taxon>Caenorhabditis</taxon>
    </lineage>
</organism>
<name>E3LEI4_CAERE</name>
<reference evidence="1" key="1">
    <citation type="submission" date="2007-07" db="EMBL/GenBank/DDBJ databases">
        <title>PCAP assembly of the Caenorhabditis remanei genome.</title>
        <authorList>
            <consortium name="The Caenorhabditis remanei Sequencing Consortium"/>
            <person name="Wilson R.K."/>
        </authorList>
    </citation>
    <scope>NUCLEOTIDE SEQUENCE [LARGE SCALE GENOMIC DNA]</scope>
    <source>
        <strain evidence="1">PB4641</strain>
    </source>
</reference>
<evidence type="ECO:0000313" key="2">
    <source>
        <dbReference type="Proteomes" id="UP000008281"/>
    </source>
</evidence>
<dbReference type="KEGG" id="crq:GCK72_024246"/>
<dbReference type="HOGENOM" id="CLU_2608287_0_0_1"/>
<gene>
    <name evidence="1" type="ORF">CRE_00324</name>
</gene>
<dbReference type="AlphaFoldDB" id="E3LEI4"/>
<accession>E3LEI4</accession>
<dbReference type="EMBL" id="DS268407">
    <property type="protein sequence ID" value="EFO82928.1"/>
    <property type="molecule type" value="Genomic_DNA"/>
</dbReference>
<dbReference type="CTD" id="9824736"/>
<sequence length="79" mass="8916">MKLINILLLLVVLSQLKNVTLVEESEDDDFAYFVTQRMLEFHRKMLADSTKKTTPSPSKRCGGPLSSFVSVVVVLSSQW</sequence>
<dbReference type="Proteomes" id="UP000008281">
    <property type="component" value="Unassembled WGS sequence"/>
</dbReference>